<accession>E8QZL1</accession>
<dbReference type="GO" id="GO:0005524">
    <property type="term" value="F:ATP binding"/>
    <property type="evidence" value="ECO:0007669"/>
    <property type="project" value="TreeGrafter"/>
</dbReference>
<dbReference type="GO" id="GO:0030234">
    <property type="term" value="F:enzyme regulator activity"/>
    <property type="evidence" value="ECO:0007669"/>
    <property type="project" value="InterPro"/>
</dbReference>
<dbReference type="AlphaFoldDB" id="E8QZL1"/>
<dbReference type="PANTHER" id="PTHR30115">
    <property type="entry name" value="NITROGEN REGULATORY PROTEIN P-II"/>
    <property type="match status" value="1"/>
</dbReference>
<feature type="modified residue" description="O-UMP-tyrosine" evidence="1">
    <location>
        <position position="51"/>
    </location>
</feature>
<dbReference type="OrthoDB" id="9802729at2"/>
<evidence type="ECO:0000313" key="2">
    <source>
        <dbReference type="EMBL" id="ADV62147.1"/>
    </source>
</evidence>
<reference evidence="2 3" key="2">
    <citation type="journal article" date="2011" name="Stand. Genomic Sci.">
        <title>Complete genome sequence of Isosphaera pallida type strain (IS1B).</title>
        <authorList>
            <consortium name="US DOE Joint Genome Institute (JGI-PGF)"/>
            <person name="Goker M."/>
            <person name="Cleland D."/>
            <person name="Saunders E."/>
            <person name="Lapidus A."/>
            <person name="Nolan M."/>
            <person name="Lucas S."/>
            <person name="Hammon N."/>
            <person name="Deshpande S."/>
            <person name="Cheng J.F."/>
            <person name="Tapia R."/>
            <person name="Han C."/>
            <person name="Goodwin L."/>
            <person name="Pitluck S."/>
            <person name="Liolios K."/>
            <person name="Pagani I."/>
            <person name="Ivanova N."/>
            <person name="Mavromatis K."/>
            <person name="Pati A."/>
            <person name="Chen A."/>
            <person name="Palaniappan K."/>
            <person name="Land M."/>
            <person name="Hauser L."/>
            <person name="Chang Y.J."/>
            <person name="Jeffries C.D."/>
            <person name="Detter J.C."/>
            <person name="Beck B."/>
            <person name="Woyke T."/>
            <person name="Bristow J."/>
            <person name="Eisen J.A."/>
            <person name="Markowitz V."/>
            <person name="Hugenholtz P."/>
            <person name="Kyrpides N.C."/>
            <person name="Klenk H.P."/>
        </authorList>
    </citation>
    <scope>NUCLEOTIDE SEQUENCE [LARGE SCALE GENOMIC DNA]</scope>
    <source>
        <strain evidence="3">ATCC 43644 / DSM 9630 / IS1B</strain>
    </source>
</reference>
<dbReference type="InterPro" id="IPR015867">
    <property type="entry name" value="N-reg_PII/ATP_PRibTrfase_C"/>
</dbReference>
<dbReference type="PRINTS" id="PR00340">
    <property type="entry name" value="PIIGLNB"/>
</dbReference>
<proteinExistence type="predicted"/>
<dbReference type="Gene3D" id="3.30.70.120">
    <property type="match status" value="1"/>
</dbReference>
<dbReference type="EMBL" id="CP002353">
    <property type="protein sequence ID" value="ADV62147.1"/>
    <property type="molecule type" value="Genomic_DNA"/>
</dbReference>
<dbReference type="InterPro" id="IPR002187">
    <property type="entry name" value="N-reg_PII"/>
</dbReference>
<dbReference type="InterPro" id="IPR011322">
    <property type="entry name" value="N-reg_PII-like_a/b"/>
</dbReference>
<organism evidence="2 3">
    <name type="scientific">Isosphaera pallida (strain ATCC 43644 / DSM 9630 / IS1B)</name>
    <dbReference type="NCBI Taxonomy" id="575540"/>
    <lineage>
        <taxon>Bacteria</taxon>
        <taxon>Pseudomonadati</taxon>
        <taxon>Planctomycetota</taxon>
        <taxon>Planctomycetia</taxon>
        <taxon>Isosphaerales</taxon>
        <taxon>Isosphaeraceae</taxon>
        <taxon>Isosphaera</taxon>
    </lineage>
</organism>
<keyword evidence="3" id="KW-1185">Reference proteome</keyword>
<evidence type="ECO:0000313" key="3">
    <source>
        <dbReference type="Proteomes" id="UP000008631"/>
    </source>
</evidence>
<dbReference type="Proteomes" id="UP000008631">
    <property type="component" value="Chromosome"/>
</dbReference>
<dbReference type="SMART" id="SM00938">
    <property type="entry name" value="P-II"/>
    <property type="match status" value="1"/>
</dbReference>
<reference key="1">
    <citation type="submission" date="2010-11" db="EMBL/GenBank/DDBJ databases">
        <title>The complete sequence of chromosome of Isophaera pallida ATCC 43644.</title>
        <authorList>
            <consortium name="US DOE Joint Genome Institute (JGI-PGF)"/>
            <person name="Lucas S."/>
            <person name="Copeland A."/>
            <person name="Lapidus A."/>
            <person name="Bruce D."/>
            <person name="Goodwin L."/>
            <person name="Pitluck S."/>
            <person name="Kyrpides N."/>
            <person name="Mavromatis K."/>
            <person name="Pagani I."/>
            <person name="Ivanova N."/>
            <person name="Saunders E."/>
            <person name="Brettin T."/>
            <person name="Detter J.C."/>
            <person name="Han C."/>
            <person name="Tapia R."/>
            <person name="Land M."/>
            <person name="Hauser L."/>
            <person name="Markowitz V."/>
            <person name="Cheng J.-F."/>
            <person name="Hugenholtz P."/>
            <person name="Woyke T."/>
            <person name="Wu D."/>
            <person name="Eisen J.A."/>
        </authorList>
    </citation>
    <scope>NUCLEOTIDE SEQUENCE</scope>
    <source>
        <strain>ATCC 43644</strain>
    </source>
</reference>
<gene>
    <name evidence="2" type="ordered locus">Isop_1563</name>
</gene>
<dbReference type="Pfam" id="PF00543">
    <property type="entry name" value="P-II"/>
    <property type="match status" value="1"/>
</dbReference>
<dbReference type="HOGENOM" id="CLU_082268_0_0_0"/>
<dbReference type="SUPFAM" id="SSF54913">
    <property type="entry name" value="GlnB-like"/>
    <property type="match status" value="1"/>
</dbReference>
<dbReference type="KEGG" id="ipa:Isop_1563"/>
<dbReference type="PROSITE" id="PS51343">
    <property type="entry name" value="PII_GLNB_DOM"/>
    <property type="match status" value="1"/>
</dbReference>
<dbReference type="STRING" id="575540.Isop_1563"/>
<sequence>MILVIALVKPFRAPMVLRALEDSSALSITVREVKGFGRQKERLGLYLGSEYADAFLPKVEITIALPDASTLEETIRTIVTHSRTGRMGDGKILVLRSDAPAVIWRGE</sequence>
<dbReference type="GO" id="GO:0006808">
    <property type="term" value="P:regulation of nitrogen utilization"/>
    <property type="evidence" value="ECO:0007669"/>
    <property type="project" value="InterPro"/>
</dbReference>
<evidence type="ECO:0000256" key="1">
    <source>
        <dbReference type="PIRSR" id="PIRSR602187-50"/>
    </source>
</evidence>
<dbReference type="PANTHER" id="PTHR30115:SF11">
    <property type="entry name" value="NITROGEN REGULATORY PROTEIN P-II HOMOLOG"/>
    <property type="match status" value="1"/>
</dbReference>
<keyword evidence="1" id="KW-0597">Phosphoprotein</keyword>
<dbReference type="InParanoid" id="E8QZL1"/>
<dbReference type="eggNOG" id="COG0347">
    <property type="taxonomic scope" value="Bacteria"/>
</dbReference>
<name>E8QZL1_ISOPI</name>
<protein>
    <submittedName>
        <fullName evidence="2">Nitrogen regulatory protein P-II</fullName>
    </submittedName>
</protein>
<dbReference type="RefSeq" id="WP_013564435.1">
    <property type="nucleotide sequence ID" value="NC_014962.1"/>
</dbReference>
<dbReference type="GO" id="GO:0005829">
    <property type="term" value="C:cytosol"/>
    <property type="evidence" value="ECO:0007669"/>
    <property type="project" value="TreeGrafter"/>
</dbReference>